<reference evidence="1 2" key="1">
    <citation type="submission" date="2017-07" db="EMBL/GenBank/DDBJ databases">
        <title>Phylogenetic study on the rhizospheric bacterium Ochrobactrum sp. A44.</title>
        <authorList>
            <person name="Krzyzanowska D.M."/>
            <person name="Ossowicki A."/>
            <person name="Rajewska M."/>
            <person name="Maciag T."/>
            <person name="Kaczynski Z."/>
            <person name="Czerwicka M."/>
            <person name="Jafra S."/>
        </authorList>
    </citation>
    <scope>NUCLEOTIDE SEQUENCE [LARGE SCALE GENOMIC DNA]</scope>
    <source>
        <strain evidence="1 2">PR17</strain>
    </source>
</reference>
<dbReference type="Proteomes" id="UP000216345">
    <property type="component" value="Unassembled WGS sequence"/>
</dbReference>
<name>A0A256F475_9HYPH</name>
<evidence type="ECO:0000313" key="1">
    <source>
        <dbReference type="EMBL" id="OYR09657.1"/>
    </source>
</evidence>
<accession>A0A256F475</accession>
<dbReference type="AlphaFoldDB" id="A0A256F475"/>
<organism evidence="1 2">
    <name type="scientific">Brucella rhizosphaerae</name>
    <dbReference type="NCBI Taxonomy" id="571254"/>
    <lineage>
        <taxon>Bacteria</taxon>
        <taxon>Pseudomonadati</taxon>
        <taxon>Pseudomonadota</taxon>
        <taxon>Alphaproteobacteria</taxon>
        <taxon>Hyphomicrobiales</taxon>
        <taxon>Brucellaceae</taxon>
        <taxon>Brucella/Ochrobactrum group</taxon>
        <taxon>Brucella</taxon>
    </lineage>
</organism>
<gene>
    <name evidence="1" type="ORF">CEV32_2088</name>
</gene>
<evidence type="ECO:0000313" key="2">
    <source>
        <dbReference type="Proteomes" id="UP000216345"/>
    </source>
</evidence>
<protein>
    <submittedName>
        <fullName evidence="1">Uncharacterized protein</fullName>
    </submittedName>
</protein>
<keyword evidence="2" id="KW-1185">Reference proteome</keyword>
<comment type="caution">
    <text evidence="1">The sequence shown here is derived from an EMBL/GenBank/DDBJ whole genome shotgun (WGS) entry which is preliminary data.</text>
</comment>
<proteinExistence type="predicted"/>
<sequence>MEAEGRVKPGLFRFLEAAKSALTELELLRDFFMFSHTK</sequence>
<dbReference type="EMBL" id="NNRK01000034">
    <property type="protein sequence ID" value="OYR09657.1"/>
    <property type="molecule type" value="Genomic_DNA"/>
</dbReference>